<keyword evidence="1" id="KW-0472">Membrane</keyword>
<keyword evidence="1" id="KW-0812">Transmembrane</keyword>
<keyword evidence="4" id="KW-1185">Reference proteome</keyword>
<protein>
    <submittedName>
        <fullName evidence="3">BlaR1 peptidase M56</fullName>
    </submittedName>
</protein>
<dbReference type="AlphaFoldDB" id="A0A1N6H771"/>
<organism evidence="3 4">
    <name type="scientific">Chryseobacterium scophthalmum</name>
    <dbReference type="NCBI Taxonomy" id="59733"/>
    <lineage>
        <taxon>Bacteria</taxon>
        <taxon>Pseudomonadati</taxon>
        <taxon>Bacteroidota</taxon>
        <taxon>Flavobacteriia</taxon>
        <taxon>Flavobacteriales</taxon>
        <taxon>Weeksellaceae</taxon>
        <taxon>Chryseobacterium group</taxon>
        <taxon>Chryseobacterium</taxon>
    </lineage>
</organism>
<reference evidence="4" key="1">
    <citation type="submission" date="2016-12" db="EMBL/GenBank/DDBJ databases">
        <authorList>
            <person name="Varghese N."/>
            <person name="Submissions S."/>
        </authorList>
    </citation>
    <scope>NUCLEOTIDE SEQUENCE [LARGE SCALE GENOMIC DNA]</scope>
    <source>
        <strain evidence="4">DSM 16779</strain>
    </source>
</reference>
<dbReference type="Gene3D" id="3.30.1150.10">
    <property type="match status" value="1"/>
</dbReference>
<dbReference type="PANTHER" id="PTHR34978">
    <property type="entry name" value="POSSIBLE SENSOR-TRANSDUCER PROTEIN BLAR"/>
    <property type="match status" value="1"/>
</dbReference>
<accession>A0A1N6H771</accession>
<dbReference type="OrthoDB" id="1522859at2"/>
<feature type="transmembrane region" description="Helical" evidence="1">
    <location>
        <begin position="261"/>
        <end position="278"/>
    </location>
</feature>
<proteinExistence type="predicted"/>
<dbReference type="EMBL" id="FSRQ01000002">
    <property type="protein sequence ID" value="SIO15603.1"/>
    <property type="molecule type" value="Genomic_DNA"/>
</dbReference>
<dbReference type="CDD" id="cd07341">
    <property type="entry name" value="M56_BlaR1_MecR1_like"/>
    <property type="match status" value="1"/>
</dbReference>
<evidence type="ECO:0000259" key="2">
    <source>
        <dbReference type="Pfam" id="PF05569"/>
    </source>
</evidence>
<name>A0A1N6H771_9FLAO</name>
<dbReference type="Pfam" id="PF05569">
    <property type="entry name" value="Peptidase_M56"/>
    <property type="match status" value="1"/>
</dbReference>
<evidence type="ECO:0000313" key="4">
    <source>
        <dbReference type="Proteomes" id="UP000184782"/>
    </source>
</evidence>
<dbReference type="RefSeq" id="WP_074230433.1">
    <property type="nucleotide sequence ID" value="NZ_FSRQ01000002.1"/>
</dbReference>
<feature type="transmembrane region" description="Helical" evidence="1">
    <location>
        <begin position="33"/>
        <end position="50"/>
    </location>
</feature>
<gene>
    <name evidence="3" type="ORF">SAMN05421769_2265</name>
</gene>
<feature type="domain" description="Peptidase M56" evidence="2">
    <location>
        <begin position="138"/>
        <end position="250"/>
    </location>
</feature>
<dbReference type="Proteomes" id="UP000184782">
    <property type="component" value="Unassembled WGS sequence"/>
</dbReference>
<feature type="transmembrane region" description="Helical" evidence="1">
    <location>
        <begin position="6"/>
        <end position="21"/>
    </location>
</feature>
<dbReference type="InterPro" id="IPR052173">
    <property type="entry name" value="Beta-lactam_resp_regulator"/>
</dbReference>
<evidence type="ECO:0000313" key="3">
    <source>
        <dbReference type="EMBL" id="SIO15603.1"/>
    </source>
</evidence>
<dbReference type="PANTHER" id="PTHR34978:SF3">
    <property type="entry name" value="SLR0241 PROTEIN"/>
    <property type="match status" value="1"/>
</dbReference>
<feature type="transmembrane region" description="Helical" evidence="1">
    <location>
        <begin position="88"/>
        <end position="109"/>
    </location>
</feature>
<keyword evidence="1" id="KW-1133">Transmembrane helix</keyword>
<sequence length="598" mass="69204">MLIVLKIILCSGILLGLYHLFLAKEKTFTFNRFYLIAALLFSLCIPFATIETKEAVKEIPATVFVEGNEQPIEAQIVTPQESFDYTKALLIGYCIVSGILILKIGYSIIKIKKLKGRKIKYQNRSVFLLKQDLAPFSFWNTIYLSETYFKDSKIENSVFLHEEIHVKQKHSLDILFVEVLKAVFWINPFIYFYKKAMVDNHEFIADESVINKNKNIKSYQELILQEIVKQQNLPLIHQFNFNNTKKRFTMMNNKNSKFAKVKNYLAVPAFAVLAIIFAEKTYAKESIENLNQEKENVISKVFSNDPLSEYNQVIKKYGNLLEQKKYAEFHKAVSLSDRAKLHDLYFQLTKEQRAATPLFFMNTPKKLARTKVTQSDINNFMDSKKYGLWIDGKKTKNKELKNFTPEDFSNHFVSKRYPNAISKQNPEPFQLNMMTNKYFEEYLKKDEAVHMSFKIKAFIKGKDTIPVKRNTEERVEKKTFQDISTAVKGVAADLVPAEYPGGVNELRKKVSKNFNSAIFGETSGLVRSTITFVVDKNGSIRDLKAEGENEKFNNEVFRVTKEANENITWKPATKDGEPVAYRYNLPIAMQFAAYKKTQ</sequence>
<dbReference type="InterPro" id="IPR008756">
    <property type="entry name" value="Peptidase_M56"/>
</dbReference>
<evidence type="ECO:0000256" key="1">
    <source>
        <dbReference type="SAM" id="Phobius"/>
    </source>
</evidence>
<dbReference type="STRING" id="59733.SAMN05421769_2265"/>